<evidence type="ECO:0000259" key="1">
    <source>
        <dbReference type="Pfam" id="PF07727"/>
    </source>
</evidence>
<sequence length="338" mass="38517">MFPPDGYTKAKPGQVCLLQRSLYGLKQASREWNSEFCTTFLAYGFTQSSHDHCLFIKVTNDHFLALLVYVDDVLVTGSHTEDIQHLKSHLDDLFTIKDLGFSKYFLGVELARSSQGTYLHQRKYILDIIADTGTPLTDPNHYRRLIGRLMYLNFTRPDLTFAVQQLSQFVNSPDSSHWDAALHVVRYLKGCPSTGLFYPSQSHTQLMAYSDADWGTCPDTRKSLTGYCVFLGGALISWKTKKQNTVSRSSAETEYRALTATVCELQWISYIARDLQRTKHLDIDCHIVRNQFKDGFILLRHVSTKHQLADIFTKSLGGSSFYTLLSKLSLQDFHRGLT</sequence>
<dbReference type="Pfam" id="PF07727">
    <property type="entry name" value="RVT_2"/>
    <property type="match status" value="1"/>
</dbReference>
<dbReference type="Proteomes" id="UP001318860">
    <property type="component" value="Unassembled WGS sequence"/>
</dbReference>
<dbReference type="PANTHER" id="PTHR11439">
    <property type="entry name" value="GAG-POL-RELATED RETROTRANSPOSON"/>
    <property type="match status" value="1"/>
</dbReference>
<proteinExistence type="predicted"/>
<dbReference type="InterPro" id="IPR043502">
    <property type="entry name" value="DNA/RNA_pol_sf"/>
</dbReference>
<gene>
    <name evidence="2" type="ORF">DH2020_045902</name>
</gene>
<dbReference type="SUPFAM" id="SSF56672">
    <property type="entry name" value="DNA/RNA polymerases"/>
    <property type="match status" value="1"/>
</dbReference>
<dbReference type="PANTHER" id="PTHR11439:SF465">
    <property type="entry name" value="REVERSE TRANSCRIPTASE TY1_COPIA-TYPE DOMAIN-CONTAINING PROTEIN"/>
    <property type="match status" value="1"/>
</dbReference>
<dbReference type="EMBL" id="JABTTQ020003091">
    <property type="protein sequence ID" value="KAK6120356.1"/>
    <property type="molecule type" value="Genomic_DNA"/>
</dbReference>
<reference evidence="2 3" key="1">
    <citation type="journal article" date="2021" name="Comput. Struct. Biotechnol. J.">
        <title>De novo genome assembly of the potent medicinal plant Rehmannia glutinosa using nanopore technology.</title>
        <authorList>
            <person name="Ma L."/>
            <person name="Dong C."/>
            <person name="Song C."/>
            <person name="Wang X."/>
            <person name="Zheng X."/>
            <person name="Niu Y."/>
            <person name="Chen S."/>
            <person name="Feng W."/>
        </authorList>
    </citation>
    <scope>NUCLEOTIDE SEQUENCE [LARGE SCALE GENOMIC DNA]</scope>
    <source>
        <strain evidence="2">DH-2019</strain>
    </source>
</reference>
<organism evidence="2 3">
    <name type="scientific">Rehmannia glutinosa</name>
    <name type="common">Chinese foxglove</name>
    <dbReference type="NCBI Taxonomy" id="99300"/>
    <lineage>
        <taxon>Eukaryota</taxon>
        <taxon>Viridiplantae</taxon>
        <taxon>Streptophyta</taxon>
        <taxon>Embryophyta</taxon>
        <taxon>Tracheophyta</taxon>
        <taxon>Spermatophyta</taxon>
        <taxon>Magnoliopsida</taxon>
        <taxon>eudicotyledons</taxon>
        <taxon>Gunneridae</taxon>
        <taxon>Pentapetalae</taxon>
        <taxon>asterids</taxon>
        <taxon>lamiids</taxon>
        <taxon>Lamiales</taxon>
        <taxon>Orobanchaceae</taxon>
        <taxon>Rehmannieae</taxon>
        <taxon>Rehmannia</taxon>
    </lineage>
</organism>
<accession>A0ABR0UEI9</accession>
<name>A0ABR0UEI9_REHGL</name>
<feature type="domain" description="Reverse transcriptase Ty1/copia-type" evidence="1">
    <location>
        <begin position="3"/>
        <end position="138"/>
    </location>
</feature>
<keyword evidence="3" id="KW-1185">Reference proteome</keyword>
<dbReference type="CDD" id="cd09272">
    <property type="entry name" value="RNase_HI_RT_Ty1"/>
    <property type="match status" value="1"/>
</dbReference>
<dbReference type="InterPro" id="IPR013103">
    <property type="entry name" value="RVT_2"/>
</dbReference>
<evidence type="ECO:0000313" key="2">
    <source>
        <dbReference type="EMBL" id="KAK6120356.1"/>
    </source>
</evidence>
<comment type="caution">
    <text evidence="2">The sequence shown here is derived from an EMBL/GenBank/DDBJ whole genome shotgun (WGS) entry which is preliminary data.</text>
</comment>
<protein>
    <recommendedName>
        <fullName evidence="1">Reverse transcriptase Ty1/copia-type domain-containing protein</fullName>
    </recommendedName>
</protein>
<evidence type="ECO:0000313" key="3">
    <source>
        <dbReference type="Proteomes" id="UP001318860"/>
    </source>
</evidence>